<keyword evidence="9" id="KW-0539">Nucleus</keyword>
<protein>
    <recommendedName>
        <fullName evidence="5">Snurportin-1</fullName>
    </recommendedName>
</protein>
<evidence type="ECO:0000313" key="13">
    <source>
        <dbReference type="Proteomes" id="UP000268162"/>
    </source>
</evidence>
<evidence type="ECO:0000256" key="1">
    <source>
        <dbReference type="ARBA" id="ARBA00003975"/>
    </source>
</evidence>
<evidence type="ECO:0000256" key="7">
    <source>
        <dbReference type="ARBA" id="ARBA00022490"/>
    </source>
</evidence>
<dbReference type="Gene3D" id="3.30.470.30">
    <property type="entry name" value="DNA ligase/mRNA capping enzyme"/>
    <property type="match status" value="1"/>
</dbReference>
<dbReference type="EMBL" id="ML002623">
    <property type="protein sequence ID" value="RKP36613.1"/>
    <property type="molecule type" value="Genomic_DNA"/>
</dbReference>
<evidence type="ECO:0000256" key="10">
    <source>
        <dbReference type="SAM" id="MobiDB-lite"/>
    </source>
</evidence>
<gene>
    <name evidence="12" type="ORF">BJ085DRAFT_32385</name>
</gene>
<evidence type="ECO:0000256" key="4">
    <source>
        <dbReference type="ARBA" id="ARBA00007540"/>
    </source>
</evidence>
<dbReference type="InterPro" id="IPR047857">
    <property type="entry name" value="Snurportin1_C"/>
</dbReference>
<evidence type="ECO:0000256" key="5">
    <source>
        <dbReference type="ARBA" id="ARBA00016034"/>
    </source>
</evidence>
<keyword evidence="7" id="KW-0963">Cytoplasm</keyword>
<evidence type="ECO:0000313" key="12">
    <source>
        <dbReference type="EMBL" id="RKP36613.1"/>
    </source>
</evidence>
<dbReference type="STRING" id="215637.A0A4P9ZSZ1"/>
<feature type="domain" description="Snurportin-1 m3G cap-binding" evidence="11">
    <location>
        <begin position="177"/>
        <end position="222"/>
    </location>
</feature>
<comment type="subcellular location">
    <subcellularLocation>
        <location evidence="3">Cytoplasm</location>
    </subcellularLocation>
    <subcellularLocation>
        <location evidence="2">Nucleus</location>
    </subcellularLocation>
</comment>
<dbReference type="GO" id="GO:0005634">
    <property type="term" value="C:nucleus"/>
    <property type="evidence" value="ECO:0007669"/>
    <property type="project" value="UniProtKB-SubCell"/>
</dbReference>
<comment type="function">
    <text evidence="1">Functions as an U snRNP-specific nuclear import adapter. Involved in the trimethylguanosine (m3G)-cap-dependent nuclear import of U snRNPs. Binds specifically to the terminal m3G-cap U snRNAs.</text>
</comment>
<feature type="compositionally biased region" description="Acidic residues" evidence="10">
    <location>
        <begin position="87"/>
        <end position="96"/>
    </location>
</feature>
<dbReference type="PANTHER" id="PTHR13403:SF6">
    <property type="entry name" value="SNURPORTIN-1"/>
    <property type="match status" value="1"/>
</dbReference>
<name>A0A4P9ZSZ1_9FUNG</name>
<sequence length="227" mass="25380">MSTEPKKLEQDFKATTALAKELESGLVLDTTNPDFAHRKAAYKAPTPMRTRDPALRQKREAYLEAQKERRNNFYEIARYLSGSQQPSDDDGETASDDEAHVSNKSAKGETPALEQQKVQEKRKAEDSSDDGNGVAEGKALLTTSFPESAKKIRAQGRFTNRQRAHKSIRKQLQFRNQLMLPQKLAEIPDDLLADWLISPLPRGDHCLVVSVNGKTTSYLPDGRNSPS</sequence>
<reference evidence="13" key="1">
    <citation type="journal article" date="2018" name="Nat. Microbiol.">
        <title>Leveraging single-cell genomics to expand the fungal tree of life.</title>
        <authorList>
            <person name="Ahrendt S.R."/>
            <person name="Quandt C.A."/>
            <person name="Ciobanu D."/>
            <person name="Clum A."/>
            <person name="Salamov A."/>
            <person name="Andreopoulos B."/>
            <person name="Cheng J.F."/>
            <person name="Woyke T."/>
            <person name="Pelin A."/>
            <person name="Henrissat B."/>
            <person name="Reynolds N.K."/>
            <person name="Benny G.L."/>
            <person name="Smith M.E."/>
            <person name="James T.Y."/>
            <person name="Grigoriev I.V."/>
        </authorList>
    </citation>
    <scope>NUCLEOTIDE SEQUENCE [LARGE SCALE GENOMIC DNA]</scope>
    <source>
        <strain evidence="13">RSA 468</strain>
    </source>
</reference>
<accession>A0A4P9ZSZ1</accession>
<dbReference type="InterPro" id="IPR017336">
    <property type="entry name" value="Snurportin-1"/>
</dbReference>
<organism evidence="12 13">
    <name type="scientific">Dimargaris cristalligena</name>
    <dbReference type="NCBI Taxonomy" id="215637"/>
    <lineage>
        <taxon>Eukaryota</taxon>
        <taxon>Fungi</taxon>
        <taxon>Fungi incertae sedis</taxon>
        <taxon>Zoopagomycota</taxon>
        <taxon>Kickxellomycotina</taxon>
        <taxon>Dimargaritomycetes</taxon>
        <taxon>Dimargaritales</taxon>
        <taxon>Dimargaritaceae</taxon>
        <taxon>Dimargaris</taxon>
    </lineage>
</organism>
<evidence type="ECO:0000256" key="9">
    <source>
        <dbReference type="ARBA" id="ARBA00023242"/>
    </source>
</evidence>
<dbReference type="AlphaFoldDB" id="A0A4P9ZSZ1"/>
<dbReference type="GO" id="GO:0005737">
    <property type="term" value="C:cytoplasm"/>
    <property type="evidence" value="ECO:0007669"/>
    <property type="project" value="UniProtKB-SubCell"/>
</dbReference>
<evidence type="ECO:0000256" key="3">
    <source>
        <dbReference type="ARBA" id="ARBA00004496"/>
    </source>
</evidence>
<keyword evidence="6" id="KW-0813">Transport</keyword>
<dbReference type="Pfam" id="PF21974">
    <property type="entry name" value="SPN1_m3Gcap_bd"/>
    <property type="match status" value="1"/>
</dbReference>
<keyword evidence="13" id="KW-1185">Reference proteome</keyword>
<evidence type="ECO:0000259" key="11">
    <source>
        <dbReference type="Pfam" id="PF21974"/>
    </source>
</evidence>
<dbReference type="GO" id="GO:0061015">
    <property type="term" value="P:snRNA import into nucleus"/>
    <property type="evidence" value="ECO:0007669"/>
    <property type="project" value="InterPro"/>
</dbReference>
<dbReference type="GO" id="GO:0003723">
    <property type="term" value="F:RNA binding"/>
    <property type="evidence" value="ECO:0007669"/>
    <property type="project" value="UniProtKB-KW"/>
</dbReference>
<comment type="similarity">
    <text evidence="4">Belongs to the snurportin family.</text>
</comment>
<feature type="compositionally biased region" description="Basic and acidic residues" evidence="10">
    <location>
        <begin position="117"/>
        <end position="126"/>
    </location>
</feature>
<evidence type="ECO:0000256" key="8">
    <source>
        <dbReference type="ARBA" id="ARBA00022884"/>
    </source>
</evidence>
<dbReference type="Proteomes" id="UP000268162">
    <property type="component" value="Unassembled WGS sequence"/>
</dbReference>
<keyword evidence="8" id="KW-0694">RNA-binding</keyword>
<feature type="region of interest" description="Disordered" evidence="10">
    <location>
        <begin position="75"/>
        <end position="142"/>
    </location>
</feature>
<dbReference type="PANTHER" id="PTHR13403">
    <property type="entry name" value="SNURPORTIN1 RNUT1 PROTEIN RNA, U TRANSPORTER 1"/>
    <property type="match status" value="1"/>
</dbReference>
<evidence type="ECO:0000256" key="2">
    <source>
        <dbReference type="ARBA" id="ARBA00004123"/>
    </source>
</evidence>
<evidence type="ECO:0000256" key="6">
    <source>
        <dbReference type="ARBA" id="ARBA00022448"/>
    </source>
</evidence>
<proteinExistence type="inferred from homology"/>